<feature type="repeat" description="ANK" evidence="3">
    <location>
        <begin position="1007"/>
        <end position="1039"/>
    </location>
</feature>
<dbReference type="SMART" id="SM00248">
    <property type="entry name" value="ANK"/>
    <property type="match status" value="12"/>
</dbReference>
<dbReference type="InterPro" id="IPR036770">
    <property type="entry name" value="Ankyrin_rpt-contain_sf"/>
</dbReference>
<dbReference type="InterPro" id="IPR031348">
    <property type="entry name" value="PigL_N"/>
</dbReference>
<accession>A0A9W9J163</accession>
<reference evidence="7" key="1">
    <citation type="submission" date="2022-11" db="EMBL/GenBank/DDBJ databases">
        <authorList>
            <person name="Petersen C."/>
        </authorList>
    </citation>
    <scope>NUCLEOTIDE SEQUENCE</scope>
    <source>
        <strain evidence="7">IBT 16849</strain>
    </source>
</reference>
<dbReference type="InterPro" id="IPR054471">
    <property type="entry name" value="GPIID_WHD"/>
</dbReference>
<dbReference type="Gene3D" id="3.40.50.300">
    <property type="entry name" value="P-loop containing nucleotide triphosphate hydrolases"/>
    <property type="match status" value="1"/>
</dbReference>
<protein>
    <submittedName>
        <fullName evidence="7">NACHT nucleoside triphosphatase</fullName>
    </submittedName>
</protein>
<dbReference type="InterPro" id="IPR027417">
    <property type="entry name" value="P-loop_NTPase"/>
</dbReference>
<proteinExistence type="predicted"/>
<dbReference type="Pfam" id="PF12796">
    <property type="entry name" value="Ank_2"/>
    <property type="match status" value="5"/>
</dbReference>
<evidence type="ECO:0000259" key="4">
    <source>
        <dbReference type="Pfam" id="PF17111"/>
    </source>
</evidence>
<dbReference type="Pfam" id="PF24883">
    <property type="entry name" value="NPHP3_N"/>
    <property type="match status" value="1"/>
</dbReference>
<dbReference type="PROSITE" id="PS50088">
    <property type="entry name" value="ANK_REPEAT"/>
    <property type="match status" value="11"/>
</dbReference>
<evidence type="ECO:0000256" key="1">
    <source>
        <dbReference type="ARBA" id="ARBA00022737"/>
    </source>
</evidence>
<feature type="repeat" description="ANK" evidence="3">
    <location>
        <begin position="743"/>
        <end position="775"/>
    </location>
</feature>
<dbReference type="EMBL" id="JAPQKP010000006">
    <property type="protein sequence ID" value="KAJ5185641.1"/>
    <property type="molecule type" value="Genomic_DNA"/>
</dbReference>
<reference evidence="7" key="2">
    <citation type="journal article" date="2023" name="IMA Fungus">
        <title>Comparative genomic study of the Penicillium genus elucidates a diverse pangenome and 15 lateral gene transfer events.</title>
        <authorList>
            <person name="Petersen C."/>
            <person name="Sorensen T."/>
            <person name="Nielsen M.R."/>
            <person name="Sondergaard T.E."/>
            <person name="Sorensen J.L."/>
            <person name="Fitzpatrick D.A."/>
            <person name="Frisvad J.C."/>
            <person name="Nielsen K.L."/>
        </authorList>
    </citation>
    <scope>NUCLEOTIDE SEQUENCE</scope>
    <source>
        <strain evidence="7">IBT 16849</strain>
    </source>
</reference>
<gene>
    <name evidence="7" type="ORF">N7472_010481</name>
</gene>
<feature type="repeat" description="ANK" evidence="3">
    <location>
        <begin position="710"/>
        <end position="742"/>
    </location>
</feature>
<dbReference type="AlphaFoldDB" id="A0A9W9J163"/>
<dbReference type="Pfam" id="PF17111">
    <property type="entry name" value="PigL_N"/>
    <property type="match status" value="1"/>
</dbReference>
<feature type="repeat" description="ANK" evidence="3">
    <location>
        <begin position="875"/>
        <end position="907"/>
    </location>
</feature>
<feature type="repeat" description="ANK" evidence="3">
    <location>
        <begin position="809"/>
        <end position="841"/>
    </location>
</feature>
<dbReference type="Pfam" id="PF22939">
    <property type="entry name" value="WHD_GPIID"/>
    <property type="match status" value="1"/>
</dbReference>
<dbReference type="PANTHER" id="PTHR24198:SF165">
    <property type="entry name" value="ANKYRIN REPEAT-CONTAINING PROTEIN-RELATED"/>
    <property type="match status" value="1"/>
</dbReference>
<dbReference type="PROSITE" id="PS50297">
    <property type="entry name" value="ANK_REP_REGION"/>
    <property type="match status" value="8"/>
</dbReference>
<dbReference type="Proteomes" id="UP001150879">
    <property type="component" value="Unassembled WGS sequence"/>
</dbReference>
<feature type="domain" description="GPI inositol-deacylase winged helix" evidence="5">
    <location>
        <begin position="473"/>
        <end position="571"/>
    </location>
</feature>
<dbReference type="Gene3D" id="1.25.40.20">
    <property type="entry name" value="Ankyrin repeat-containing domain"/>
    <property type="match status" value="4"/>
</dbReference>
<name>A0A9W9J163_9EURO</name>
<feature type="repeat" description="ANK" evidence="3">
    <location>
        <begin position="1073"/>
        <end position="1105"/>
    </location>
</feature>
<comment type="caution">
    <text evidence="7">The sequence shown here is derived from an EMBL/GenBank/DDBJ whole genome shotgun (WGS) entry which is preliminary data.</text>
</comment>
<evidence type="ECO:0000313" key="7">
    <source>
        <dbReference type="EMBL" id="KAJ5185641.1"/>
    </source>
</evidence>
<keyword evidence="2 3" id="KW-0040">ANK repeat</keyword>
<feature type="domain" description="Nephrocystin 3-like N-terminal" evidence="6">
    <location>
        <begin position="201"/>
        <end position="364"/>
    </location>
</feature>
<evidence type="ECO:0000259" key="5">
    <source>
        <dbReference type="Pfam" id="PF22939"/>
    </source>
</evidence>
<feature type="repeat" description="ANK" evidence="3">
    <location>
        <begin position="776"/>
        <end position="808"/>
    </location>
</feature>
<feature type="repeat" description="ANK" evidence="3">
    <location>
        <begin position="974"/>
        <end position="1006"/>
    </location>
</feature>
<evidence type="ECO:0000256" key="2">
    <source>
        <dbReference type="ARBA" id="ARBA00023043"/>
    </source>
</evidence>
<dbReference type="InterPro" id="IPR056884">
    <property type="entry name" value="NPHP3-like_N"/>
</dbReference>
<feature type="repeat" description="ANK" evidence="3">
    <location>
        <begin position="911"/>
        <end position="940"/>
    </location>
</feature>
<sequence>MADPLSIAAGVAGLLSFGIQVTQSLIGFYTAYKDQDSDLAKITENLDSLQGIFRALDVAVQDRRSQADAQELFQEVEKATQKCDEIIKELDTECQKFHKHLVAGFKGRILVAGRRAAYPFRKSTLQKLEEDIGEIRENLSFALDVMQLRSHNHIQHSVSEVKSLVERINASLISDKIRAWLMAPDASLDHNTAYAKCHQSTGLWFINGHHFATWLVKRNSFLWLNGFVGCGKSVLCSMAIQHISQEMKQRYKVGIAFFYFSFNDESKQTDNGMLRALLLQLSGQLEDGQKNLEQLHVLYPSGIPPVEALLDLLARFLRRFHDSYILLDALDESPRDRNREGVLKAIQAIRNWSIPGVHILATSRNELDIRAYLDLSCNQDLSMRNPETDEDIVNFIAYQLNNDPKLQRWKARHEEIRTKLATSAQGVFRYIECQFNALRRARNQNQLDQCLRSMPRDLDETYERILCSIDEEYTEDVRRILTILCSSTRPLTVKELIHAHAVNLGEPPYLDYGSFYEQHDLVDICLGLIEIVATEHYKGQSHLTVRIAHFSVQEYLQSDRILHQNSRGFAIQTAAANTEMAQICLVYILEPGLSRVVLEATQPTAFPLAHFAARYWFHHYEKSGEKKPGLEKLMLRLFKDKTKSFATWIRLYDMDAQWNVHVDYDRPDINIPLPVYYAAMLGIESVLTKILAVATEGGSLLRTVNAQGGRLINALQAASFLGHEKAVQILLDHGADVNAQGGKYGNALYAALINRYEKLVQMLLDHGADVNAQGGEYSNPLYAASINGYEKLVQILLDHGADVNAQGGEYSNALYAALINRYEKLVQMLLDHGADVNAQGGEYSNPLYAASINGYEKLVQILLDHGADVNAQGGQNGNALQAAALWGYKQVVQMLLDHGADVNAQGGMYGNAIQAASLTGKEALVQMLLDHGADVNAQGGMYGNAIQAASLIGEEKLVQLLLDHGANVSVQGGQYGNALQLASLAGKEKLVHLLLDHGADVNAQGGQYGNALQLASLAGQMKVVQVLLDQGADINAQSGEYGNALQAAASSGDEQVVKILLDRGADVNAQGGRYGSALQAASSRGYKQVVQILLDQSADTNVASKNTSIP</sequence>
<evidence type="ECO:0000313" key="8">
    <source>
        <dbReference type="Proteomes" id="UP001150879"/>
    </source>
</evidence>
<keyword evidence="1" id="KW-0677">Repeat</keyword>
<feature type="repeat" description="ANK" evidence="3">
    <location>
        <begin position="842"/>
        <end position="874"/>
    </location>
</feature>
<keyword evidence="8" id="KW-1185">Reference proteome</keyword>
<dbReference type="OrthoDB" id="4772757at2759"/>
<evidence type="ECO:0000259" key="6">
    <source>
        <dbReference type="Pfam" id="PF24883"/>
    </source>
</evidence>
<feature type="repeat" description="ANK" evidence="3">
    <location>
        <begin position="1040"/>
        <end position="1072"/>
    </location>
</feature>
<dbReference type="SUPFAM" id="SSF52540">
    <property type="entry name" value="P-loop containing nucleoside triphosphate hydrolases"/>
    <property type="match status" value="1"/>
</dbReference>
<feature type="domain" description="Azaphilone pigments biosynthesis cluster protein L N-terminal" evidence="4">
    <location>
        <begin position="2"/>
        <end position="106"/>
    </location>
</feature>
<dbReference type="InterPro" id="IPR002110">
    <property type="entry name" value="Ankyrin_rpt"/>
</dbReference>
<dbReference type="SUPFAM" id="SSF48403">
    <property type="entry name" value="Ankyrin repeat"/>
    <property type="match status" value="1"/>
</dbReference>
<evidence type="ECO:0000256" key="3">
    <source>
        <dbReference type="PROSITE-ProRule" id="PRU00023"/>
    </source>
</evidence>
<organism evidence="7 8">
    <name type="scientific">Penicillium cf. griseofulvum</name>
    <dbReference type="NCBI Taxonomy" id="2972120"/>
    <lineage>
        <taxon>Eukaryota</taxon>
        <taxon>Fungi</taxon>
        <taxon>Dikarya</taxon>
        <taxon>Ascomycota</taxon>
        <taxon>Pezizomycotina</taxon>
        <taxon>Eurotiomycetes</taxon>
        <taxon>Eurotiomycetidae</taxon>
        <taxon>Eurotiales</taxon>
        <taxon>Aspergillaceae</taxon>
        <taxon>Penicillium</taxon>
    </lineage>
</organism>
<dbReference type="PANTHER" id="PTHR24198">
    <property type="entry name" value="ANKYRIN REPEAT AND PROTEIN KINASE DOMAIN-CONTAINING PROTEIN"/>
    <property type="match status" value="1"/>
</dbReference>